<evidence type="ECO:0000256" key="5">
    <source>
        <dbReference type="ARBA" id="ARBA00023163"/>
    </source>
</evidence>
<dbReference type="NCBIfam" id="NF007228">
    <property type="entry name" value="PRK09646.1"/>
    <property type="match status" value="1"/>
</dbReference>
<dbReference type="NCBIfam" id="TIGR02937">
    <property type="entry name" value="sigma70-ECF"/>
    <property type="match status" value="1"/>
</dbReference>
<dbReference type="RefSeq" id="WP_188544937.1">
    <property type="nucleotide sequence ID" value="NZ_BMCU01000002.1"/>
</dbReference>
<dbReference type="GO" id="GO:0003677">
    <property type="term" value="F:DNA binding"/>
    <property type="evidence" value="ECO:0007669"/>
    <property type="project" value="UniProtKB-KW"/>
</dbReference>
<dbReference type="Proteomes" id="UP000654257">
    <property type="component" value="Unassembled WGS sequence"/>
</dbReference>
<dbReference type="InterPro" id="IPR013325">
    <property type="entry name" value="RNA_pol_sigma_r2"/>
</dbReference>
<dbReference type="InterPro" id="IPR039425">
    <property type="entry name" value="RNA_pol_sigma-70-like"/>
</dbReference>
<dbReference type="InterPro" id="IPR036388">
    <property type="entry name" value="WH-like_DNA-bd_sf"/>
</dbReference>
<keyword evidence="3" id="KW-0731">Sigma factor</keyword>
<feature type="compositionally biased region" description="Basic and acidic residues" evidence="6">
    <location>
        <begin position="25"/>
        <end position="44"/>
    </location>
</feature>
<feature type="compositionally biased region" description="Basic and acidic residues" evidence="6">
    <location>
        <begin position="154"/>
        <end position="166"/>
    </location>
</feature>
<dbReference type="CDD" id="cd06171">
    <property type="entry name" value="Sigma70_r4"/>
    <property type="match status" value="1"/>
</dbReference>
<dbReference type="SUPFAM" id="SSF88946">
    <property type="entry name" value="Sigma2 domain of RNA polymerase sigma factors"/>
    <property type="match status" value="1"/>
</dbReference>
<sequence>MSTTLMIDERDHDLCLREVHPVSTDNWDHGARTDAGRHRADERAAAPAAAPADPTCPVPDTGLAAQRSAETDQLRTLLLATGRSDRTAFSQLYDLTSARVYGMVLRVLRDPGFSEETTQEVFLQIWKTAERYDPAQGSPLAWMMTLAHRRAVDRVRSEQSGTDREALYGSSTHSPAHDEVLESVTQTLESEAVVRCLDTLTSTQRESVQMAYYSGWTYREVAERLGVAVPTVKSRIRDGLIKLKTCLGVNRDD</sequence>
<dbReference type="AlphaFoldDB" id="A0A917FWJ9"/>
<evidence type="ECO:0000256" key="3">
    <source>
        <dbReference type="ARBA" id="ARBA00023082"/>
    </source>
</evidence>
<comment type="similarity">
    <text evidence="1">Belongs to the sigma-70 factor family. ECF subfamily.</text>
</comment>
<dbReference type="GO" id="GO:0006352">
    <property type="term" value="P:DNA-templated transcription initiation"/>
    <property type="evidence" value="ECO:0007669"/>
    <property type="project" value="InterPro"/>
</dbReference>
<keyword evidence="2" id="KW-0805">Transcription regulation</keyword>
<dbReference type="Pfam" id="PF04542">
    <property type="entry name" value="Sigma70_r2"/>
    <property type="match status" value="1"/>
</dbReference>
<keyword evidence="5" id="KW-0804">Transcription</keyword>
<dbReference type="PANTHER" id="PTHR43133:SF66">
    <property type="entry name" value="ECF RNA POLYMERASE SIGMA FACTOR SIGK"/>
    <property type="match status" value="1"/>
</dbReference>
<dbReference type="PANTHER" id="PTHR43133">
    <property type="entry name" value="RNA POLYMERASE ECF-TYPE SIGMA FACTO"/>
    <property type="match status" value="1"/>
</dbReference>
<dbReference type="SUPFAM" id="SSF88659">
    <property type="entry name" value="Sigma3 and sigma4 domains of RNA polymerase sigma factors"/>
    <property type="match status" value="1"/>
</dbReference>
<proteinExistence type="inferred from homology"/>
<gene>
    <name evidence="9" type="ORF">GCM10007304_23340</name>
</gene>
<dbReference type="Pfam" id="PF08281">
    <property type="entry name" value="Sigma70_r4_2"/>
    <property type="match status" value="1"/>
</dbReference>
<evidence type="ECO:0000256" key="2">
    <source>
        <dbReference type="ARBA" id="ARBA00023015"/>
    </source>
</evidence>
<organism evidence="9 10">
    <name type="scientific">Rhodococcoides trifolii</name>
    <dbReference type="NCBI Taxonomy" id="908250"/>
    <lineage>
        <taxon>Bacteria</taxon>
        <taxon>Bacillati</taxon>
        <taxon>Actinomycetota</taxon>
        <taxon>Actinomycetes</taxon>
        <taxon>Mycobacteriales</taxon>
        <taxon>Nocardiaceae</taxon>
        <taxon>Rhodococcoides</taxon>
    </lineage>
</organism>
<evidence type="ECO:0008006" key="11">
    <source>
        <dbReference type="Google" id="ProtNLM"/>
    </source>
</evidence>
<dbReference type="InterPro" id="IPR013324">
    <property type="entry name" value="RNA_pol_sigma_r3/r4-like"/>
</dbReference>
<evidence type="ECO:0000259" key="7">
    <source>
        <dbReference type="Pfam" id="PF04542"/>
    </source>
</evidence>
<accession>A0A917FWJ9</accession>
<dbReference type="GO" id="GO:0016987">
    <property type="term" value="F:sigma factor activity"/>
    <property type="evidence" value="ECO:0007669"/>
    <property type="project" value="UniProtKB-KW"/>
</dbReference>
<evidence type="ECO:0000313" key="9">
    <source>
        <dbReference type="EMBL" id="GGG08573.1"/>
    </source>
</evidence>
<feature type="region of interest" description="Disordered" evidence="6">
    <location>
        <begin position="25"/>
        <end position="55"/>
    </location>
</feature>
<keyword evidence="10" id="KW-1185">Reference proteome</keyword>
<evidence type="ECO:0000256" key="4">
    <source>
        <dbReference type="ARBA" id="ARBA00023125"/>
    </source>
</evidence>
<evidence type="ECO:0000313" key="10">
    <source>
        <dbReference type="Proteomes" id="UP000654257"/>
    </source>
</evidence>
<dbReference type="InterPro" id="IPR007627">
    <property type="entry name" value="RNA_pol_sigma70_r2"/>
</dbReference>
<dbReference type="Gene3D" id="1.10.10.10">
    <property type="entry name" value="Winged helix-like DNA-binding domain superfamily/Winged helix DNA-binding domain"/>
    <property type="match status" value="1"/>
</dbReference>
<name>A0A917FWJ9_9NOCA</name>
<evidence type="ECO:0000256" key="1">
    <source>
        <dbReference type="ARBA" id="ARBA00010641"/>
    </source>
</evidence>
<dbReference type="Gene3D" id="1.10.1740.10">
    <property type="match status" value="1"/>
</dbReference>
<dbReference type="InterPro" id="IPR013249">
    <property type="entry name" value="RNA_pol_sigma70_r4_t2"/>
</dbReference>
<reference evidence="9" key="2">
    <citation type="submission" date="2020-09" db="EMBL/GenBank/DDBJ databases">
        <authorList>
            <person name="Sun Q."/>
            <person name="Sedlacek I."/>
        </authorList>
    </citation>
    <scope>NUCLEOTIDE SEQUENCE</scope>
    <source>
        <strain evidence="9">CCM 7905</strain>
    </source>
</reference>
<keyword evidence="4" id="KW-0238">DNA-binding</keyword>
<comment type="caution">
    <text evidence="9">The sequence shown here is derived from an EMBL/GenBank/DDBJ whole genome shotgun (WGS) entry which is preliminary data.</text>
</comment>
<evidence type="ECO:0000259" key="8">
    <source>
        <dbReference type="Pfam" id="PF08281"/>
    </source>
</evidence>
<evidence type="ECO:0000256" key="6">
    <source>
        <dbReference type="SAM" id="MobiDB-lite"/>
    </source>
</evidence>
<protein>
    <recommendedName>
        <fullName evidence="11">RNA polymerase subunit sigma</fullName>
    </recommendedName>
</protein>
<reference evidence="9" key="1">
    <citation type="journal article" date="2014" name="Int. J. Syst. Evol. Microbiol.">
        <title>Complete genome sequence of Corynebacterium casei LMG S-19264T (=DSM 44701T), isolated from a smear-ripened cheese.</title>
        <authorList>
            <consortium name="US DOE Joint Genome Institute (JGI-PGF)"/>
            <person name="Walter F."/>
            <person name="Albersmeier A."/>
            <person name="Kalinowski J."/>
            <person name="Ruckert C."/>
        </authorList>
    </citation>
    <scope>NUCLEOTIDE SEQUENCE</scope>
    <source>
        <strain evidence="9">CCM 7905</strain>
    </source>
</reference>
<feature type="domain" description="RNA polymerase sigma factor 70 region 4 type 2" evidence="8">
    <location>
        <begin position="191"/>
        <end position="243"/>
    </location>
</feature>
<dbReference type="EMBL" id="BMCU01000002">
    <property type="protein sequence ID" value="GGG08573.1"/>
    <property type="molecule type" value="Genomic_DNA"/>
</dbReference>
<dbReference type="InterPro" id="IPR014284">
    <property type="entry name" value="RNA_pol_sigma-70_dom"/>
</dbReference>
<feature type="domain" description="RNA polymerase sigma-70 region 2" evidence="7">
    <location>
        <begin position="93"/>
        <end position="159"/>
    </location>
</feature>
<feature type="region of interest" description="Disordered" evidence="6">
    <location>
        <begin position="154"/>
        <end position="175"/>
    </location>
</feature>